<proteinExistence type="predicted"/>
<dbReference type="InterPro" id="IPR013173">
    <property type="entry name" value="DNA_primase_DnaG_DnaB-bd_dom"/>
</dbReference>
<dbReference type="Proteomes" id="UP000570003">
    <property type="component" value="Unassembled WGS sequence"/>
</dbReference>
<dbReference type="EMBL" id="JAAXOU010000128">
    <property type="protein sequence ID" value="NKY14999.1"/>
    <property type="molecule type" value="Genomic_DNA"/>
</dbReference>
<reference evidence="2 3" key="1">
    <citation type="submission" date="2020-04" db="EMBL/GenBank/DDBJ databases">
        <title>MicrobeNet Type strains.</title>
        <authorList>
            <person name="Nicholson A.C."/>
        </authorList>
    </citation>
    <scope>NUCLEOTIDE SEQUENCE [LARGE SCALE GENOMIC DNA]</scope>
    <source>
        <strain evidence="2 3">DSM 40738</strain>
    </source>
</reference>
<accession>A0AA44DEG1</accession>
<feature type="domain" description="DNA primase DnaG DnaB-binding" evidence="1">
    <location>
        <begin position="27"/>
        <end position="156"/>
    </location>
</feature>
<sequence length="177" mass="19216">RPPAARRPEPPAFTGPALNLRSPAHRTERELLKLALQYPALVSPAFDAYGADEFTAPPYAAVRRTIAEAGGAAQGVHDAPDYLARVREAAPDDTVRALVTELAVEAVLARTVDELYAGEQLVQVRLRAVDRRVREVQGTLTRLGAHGDPERLAAVQNELWVLQQYGQSLRDHGAAAL</sequence>
<protein>
    <submittedName>
        <fullName evidence="2">DNA primase</fullName>
    </submittedName>
</protein>
<dbReference type="AlphaFoldDB" id="A0AA44DEG1"/>
<evidence type="ECO:0000313" key="2">
    <source>
        <dbReference type="EMBL" id="NKY14999.1"/>
    </source>
</evidence>
<comment type="caution">
    <text evidence="2">The sequence shown here is derived from an EMBL/GenBank/DDBJ whole genome shotgun (WGS) entry which is preliminary data.</text>
</comment>
<name>A0AA44DEG1_STRE0</name>
<dbReference type="Pfam" id="PF08278">
    <property type="entry name" value="DnaG_DnaB_bind"/>
    <property type="match status" value="1"/>
</dbReference>
<keyword evidence="3" id="KW-1185">Reference proteome</keyword>
<dbReference type="GO" id="GO:0006269">
    <property type="term" value="P:DNA replication, synthesis of primer"/>
    <property type="evidence" value="ECO:0007669"/>
    <property type="project" value="InterPro"/>
</dbReference>
<gene>
    <name evidence="2" type="ORF">HGA06_12760</name>
</gene>
<organism evidence="2 3">
    <name type="scientific">Streptomyces somaliensis (strain ATCC 33201 / DSM 40738 / JCM 12659 / KCTC 9044 / NCTC 11332 / NRRL B-12077 / IP 733)</name>
    <dbReference type="NCBI Taxonomy" id="1134445"/>
    <lineage>
        <taxon>Bacteria</taxon>
        <taxon>Bacillati</taxon>
        <taxon>Actinomycetota</taxon>
        <taxon>Actinomycetes</taxon>
        <taxon>Kitasatosporales</taxon>
        <taxon>Streptomycetaceae</taxon>
        <taxon>Streptomyces</taxon>
    </lineage>
</organism>
<feature type="non-terminal residue" evidence="2">
    <location>
        <position position="1"/>
    </location>
</feature>
<dbReference type="SMART" id="SM00766">
    <property type="entry name" value="DnaG_DnaB_bind"/>
    <property type="match status" value="1"/>
</dbReference>
<evidence type="ECO:0000259" key="1">
    <source>
        <dbReference type="SMART" id="SM00766"/>
    </source>
</evidence>
<evidence type="ECO:0000313" key="3">
    <source>
        <dbReference type="Proteomes" id="UP000570003"/>
    </source>
</evidence>